<proteinExistence type="predicted"/>
<feature type="non-terminal residue" evidence="3">
    <location>
        <position position="1"/>
    </location>
</feature>
<keyword evidence="1" id="KW-0677">Repeat</keyword>
<evidence type="ECO:0000256" key="2">
    <source>
        <dbReference type="SAM" id="MobiDB-lite"/>
    </source>
</evidence>
<dbReference type="EMBL" id="NAJN01000156">
    <property type="protein sequence ID" value="TKA78115.1"/>
    <property type="molecule type" value="Genomic_DNA"/>
</dbReference>
<dbReference type="PANTHER" id="PTHR46430">
    <property type="entry name" value="PROTEIN SKT5-RELATED"/>
    <property type="match status" value="1"/>
</dbReference>
<name>A0A4U0XT02_9PEZI</name>
<evidence type="ECO:0000313" key="4">
    <source>
        <dbReference type="Proteomes" id="UP000308768"/>
    </source>
</evidence>
<dbReference type="OrthoDB" id="272077at2759"/>
<dbReference type="SMART" id="SM00671">
    <property type="entry name" value="SEL1"/>
    <property type="match status" value="1"/>
</dbReference>
<accession>A0A4U0XT02</accession>
<protein>
    <recommendedName>
        <fullName evidence="5">Sel1 repeat family protein</fullName>
    </recommendedName>
</protein>
<keyword evidence="4" id="KW-1185">Reference proteome</keyword>
<feature type="region of interest" description="Disordered" evidence="2">
    <location>
        <begin position="72"/>
        <end position="101"/>
    </location>
</feature>
<dbReference type="AlphaFoldDB" id="A0A4U0XT02"/>
<dbReference type="Gene3D" id="1.25.40.10">
    <property type="entry name" value="Tetratricopeptide repeat domain"/>
    <property type="match status" value="1"/>
</dbReference>
<dbReference type="Pfam" id="PF08238">
    <property type="entry name" value="Sel1"/>
    <property type="match status" value="2"/>
</dbReference>
<sequence length="101" mass="11143">DENEAYEWAKRAAESGLVKAEYALGYFTEMGIGCRRDPLEANMWYVRAADQGDDRAKQRLAIIRAAASGDSCVPMSKERPKSKELLGGGGKEGKGGRFKLW</sequence>
<dbReference type="InterPro" id="IPR006597">
    <property type="entry name" value="Sel1-like"/>
</dbReference>
<dbReference type="SUPFAM" id="SSF81901">
    <property type="entry name" value="HCP-like"/>
    <property type="match status" value="1"/>
</dbReference>
<reference evidence="3 4" key="1">
    <citation type="submission" date="2017-03" db="EMBL/GenBank/DDBJ databases">
        <title>Genomes of endolithic fungi from Antarctica.</title>
        <authorList>
            <person name="Coleine C."/>
            <person name="Masonjones S."/>
            <person name="Stajich J.E."/>
        </authorList>
    </citation>
    <scope>NUCLEOTIDE SEQUENCE [LARGE SCALE GENOMIC DNA]</scope>
    <source>
        <strain evidence="3 4">CCFEE 5187</strain>
    </source>
</reference>
<comment type="caution">
    <text evidence="3">The sequence shown here is derived from an EMBL/GenBank/DDBJ whole genome shotgun (WGS) entry which is preliminary data.</text>
</comment>
<organism evidence="3 4">
    <name type="scientific">Cryomyces minteri</name>
    <dbReference type="NCBI Taxonomy" id="331657"/>
    <lineage>
        <taxon>Eukaryota</taxon>
        <taxon>Fungi</taxon>
        <taxon>Dikarya</taxon>
        <taxon>Ascomycota</taxon>
        <taxon>Pezizomycotina</taxon>
        <taxon>Dothideomycetes</taxon>
        <taxon>Dothideomycetes incertae sedis</taxon>
        <taxon>Cryomyces</taxon>
    </lineage>
</organism>
<dbReference type="PANTHER" id="PTHR46430:SF1">
    <property type="entry name" value="CHITIN SYNTHASE REGULATOR SKT5-RELATED"/>
    <property type="match status" value="1"/>
</dbReference>
<dbReference type="InterPro" id="IPR051726">
    <property type="entry name" value="Chitin_Synth_Reg"/>
</dbReference>
<evidence type="ECO:0000256" key="1">
    <source>
        <dbReference type="ARBA" id="ARBA00022737"/>
    </source>
</evidence>
<gene>
    <name evidence="3" type="ORF">B0A49_01799</name>
</gene>
<dbReference type="STRING" id="331657.A0A4U0XT02"/>
<evidence type="ECO:0008006" key="5">
    <source>
        <dbReference type="Google" id="ProtNLM"/>
    </source>
</evidence>
<dbReference type="Proteomes" id="UP000308768">
    <property type="component" value="Unassembled WGS sequence"/>
</dbReference>
<dbReference type="InterPro" id="IPR011990">
    <property type="entry name" value="TPR-like_helical_dom_sf"/>
</dbReference>
<evidence type="ECO:0000313" key="3">
    <source>
        <dbReference type="EMBL" id="TKA78115.1"/>
    </source>
</evidence>